<keyword evidence="7 11" id="KW-0521">NADP</keyword>
<feature type="domain" description="Ketopantoate reductase N-terminal" evidence="12">
    <location>
        <begin position="3"/>
        <end position="148"/>
    </location>
</feature>
<dbReference type="NCBIfam" id="NF005093">
    <property type="entry name" value="PRK06522.2-4"/>
    <property type="match status" value="1"/>
</dbReference>
<dbReference type="InterPro" id="IPR013752">
    <property type="entry name" value="KPA_reductase"/>
</dbReference>
<comment type="function">
    <text evidence="1 11">Catalyzes the NADPH-dependent reduction of ketopantoate into pantoic acid.</text>
</comment>
<evidence type="ECO:0000313" key="15">
    <source>
        <dbReference type="Proteomes" id="UP000595691"/>
    </source>
</evidence>
<evidence type="ECO:0000256" key="8">
    <source>
        <dbReference type="ARBA" id="ARBA00023002"/>
    </source>
</evidence>
<evidence type="ECO:0000259" key="12">
    <source>
        <dbReference type="Pfam" id="PF02558"/>
    </source>
</evidence>
<dbReference type="SUPFAM" id="SSF48179">
    <property type="entry name" value="6-phosphogluconate dehydrogenase C-terminal domain-like"/>
    <property type="match status" value="1"/>
</dbReference>
<dbReference type="Gene3D" id="1.10.1040.10">
    <property type="entry name" value="N-(1-d-carboxylethyl)-l-norvaline Dehydrogenase, domain 2"/>
    <property type="match status" value="1"/>
</dbReference>
<dbReference type="Proteomes" id="UP000595691">
    <property type="component" value="Chromosome"/>
</dbReference>
<evidence type="ECO:0000256" key="4">
    <source>
        <dbReference type="ARBA" id="ARBA00013014"/>
    </source>
</evidence>
<evidence type="ECO:0000256" key="2">
    <source>
        <dbReference type="ARBA" id="ARBA00004994"/>
    </source>
</evidence>
<comment type="pathway">
    <text evidence="2 11">Cofactor biosynthesis; (R)-pantothenate biosynthesis; (R)-pantoate from 3-methyl-2-oxobutanoate: step 2/2.</text>
</comment>
<evidence type="ECO:0000256" key="9">
    <source>
        <dbReference type="ARBA" id="ARBA00032024"/>
    </source>
</evidence>
<reference evidence="14 15" key="1">
    <citation type="submission" date="2020-11" db="EMBL/GenBank/DDBJ databases">
        <title>Taxonomic evaluation of the Bacillus sporothermodurans group of bacteria based on whole genome sequences.</title>
        <authorList>
            <person name="Fiedler G."/>
            <person name="Herbstmann A.-D."/>
            <person name="Doll E."/>
            <person name="Wenning M."/>
            <person name="Brinks E."/>
            <person name="Kabisch J."/>
            <person name="Breitenwieser F."/>
            <person name="Lappann M."/>
            <person name="Boehnlein C."/>
            <person name="Franz C."/>
        </authorList>
    </citation>
    <scope>NUCLEOTIDE SEQUENCE [LARGE SCALE GENOMIC DNA]</scope>
    <source>
        <strain evidence="14 15">JCM 19841</strain>
    </source>
</reference>
<dbReference type="EC" id="1.1.1.169" evidence="4 11"/>
<dbReference type="Pfam" id="PF02558">
    <property type="entry name" value="ApbA"/>
    <property type="match status" value="1"/>
</dbReference>
<dbReference type="Gene3D" id="3.40.50.720">
    <property type="entry name" value="NAD(P)-binding Rossmann-like Domain"/>
    <property type="match status" value="1"/>
</dbReference>
<accession>A0ABX7DXK1</accession>
<evidence type="ECO:0000256" key="7">
    <source>
        <dbReference type="ARBA" id="ARBA00022857"/>
    </source>
</evidence>
<evidence type="ECO:0000256" key="1">
    <source>
        <dbReference type="ARBA" id="ARBA00002919"/>
    </source>
</evidence>
<dbReference type="InterPro" id="IPR013332">
    <property type="entry name" value="KPR_N"/>
</dbReference>
<dbReference type="InterPro" id="IPR050838">
    <property type="entry name" value="Ketopantoate_reductase"/>
</dbReference>
<dbReference type="SUPFAM" id="SSF51735">
    <property type="entry name" value="NAD(P)-binding Rossmann-fold domains"/>
    <property type="match status" value="1"/>
</dbReference>
<protein>
    <recommendedName>
        <fullName evidence="5 11">2-dehydropantoate 2-reductase</fullName>
        <ecNumber evidence="4 11">1.1.1.169</ecNumber>
    </recommendedName>
    <alternativeName>
        <fullName evidence="9 11">Ketopantoate reductase</fullName>
    </alternativeName>
</protein>
<dbReference type="GO" id="GO:0008677">
    <property type="term" value="F:2-dehydropantoate 2-reductase activity"/>
    <property type="evidence" value="ECO:0007669"/>
    <property type="project" value="UniProtKB-EC"/>
</dbReference>
<evidence type="ECO:0000256" key="11">
    <source>
        <dbReference type="RuleBase" id="RU362068"/>
    </source>
</evidence>
<gene>
    <name evidence="14" type="ORF">I5776_13240</name>
</gene>
<name>A0ABX7DXK1_9BACI</name>
<evidence type="ECO:0000259" key="13">
    <source>
        <dbReference type="Pfam" id="PF08546"/>
    </source>
</evidence>
<dbReference type="PANTHER" id="PTHR43765">
    <property type="entry name" value="2-DEHYDROPANTOATE 2-REDUCTASE-RELATED"/>
    <property type="match status" value="1"/>
</dbReference>
<evidence type="ECO:0000256" key="5">
    <source>
        <dbReference type="ARBA" id="ARBA00019465"/>
    </source>
</evidence>
<dbReference type="EMBL" id="CP065425">
    <property type="protein sequence ID" value="QQZ08042.1"/>
    <property type="molecule type" value="Genomic_DNA"/>
</dbReference>
<sequence>MRIGILGAGSIGLLFASYLSKQFDVTLFPHRLEQSDLINEKGVTLQTLDSTITSKVKATLDKEEFNKQELIIVAVKQYQLANIRSDLNNIHKSIPLLFLQNGMLHLKLIDHLQHESIMVGSVEHGALKVNETTVAHNGIGLTKLAPYRGEITSISSLLNLHCEYFQFTTYSDYREILLKKLLVNAIINPLTAILKVKNGELIKNNFFMQIFHDLYSEIIPLFPELDSKNLLNEIIWICRNTENNESSMLKDIKFQRKTEIDAIVGYIVELAKDKNVRLPLTNMLYGMVKGMEKGGTE</sequence>
<organism evidence="14 15">
    <name type="scientific">Heyndrickxia vini</name>
    <dbReference type="NCBI Taxonomy" id="1476025"/>
    <lineage>
        <taxon>Bacteria</taxon>
        <taxon>Bacillati</taxon>
        <taxon>Bacillota</taxon>
        <taxon>Bacilli</taxon>
        <taxon>Bacillales</taxon>
        <taxon>Bacillaceae</taxon>
        <taxon>Heyndrickxia</taxon>
    </lineage>
</organism>
<dbReference type="NCBIfam" id="TIGR00745">
    <property type="entry name" value="apbA_panE"/>
    <property type="match status" value="1"/>
</dbReference>
<keyword evidence="15" id="KW-1185">Reference proteome</keyword>
<dbReference type="InterPro" id="IPR008927">
    <property type="entry name" value="6-PGluconate_DH-like_C_sf"/>
</dbReference>
<comment type="similarity">
    <text evidence="3 11">Belongs to the ketopantoate reductase family.</text>
</comment>
<dbReference type="InterPro" id="IPR036291">
    <property type="entry name" value="NAD(P)-bd_dom_sf"/>
</dbReference>
<dbReference type="Pfam" id="PF08546">
    <property type="entry name" value="ApbA_C"/>
    <property type="match status" value="1"/>
</dbReference>
<dbReference type="RefSeq" id="WP_202776868.1">
    <property type="nucleotide sequence ID" value="NZ_CP065425.1"/>
</dbReference>
<dbReference type="InterPro" id="IPR003710">
    <property type="entry name" value="ApbA"/>
</dbReference>
<dbReference type="InterPro" id="IPR013328">
    <property type="entry name" value="6PGD_dom2"/>
</dbReference>
<evidence type="ECO:0000313" key="14">
    <source>
        <dbReference type="EMBL" id="QQZ08042.1"/>
    </source>
</evidence>
<evidence type="ECO:0000256" key="3">
    <source>
        <dbReference type="ARBA" id="ARBA00007870"/>
    </source>
</evidence>
<keyword evidence="8 11" id="KW-0560">Oxidoreductase</keyword>
<evidence type="ECO:0000256" key="10">
    <source>
        <dbReference type="ARBA" id="ARBA00048793"/>
    </source>
</evidence>
<dbReference type="PANTHER" id="PTHR43765:SF2">
    <property type="entry name" value="2-DEHYDROPANTOATE 2-REDUCTASE"/>
    <property type="match status" value="1"/>
</dbReference>
<feature type="domain" description="Ketopantoate reductase C-terminal" evidence="13">
    <location>
        <begin position="173"/>
        <end position="292"/>
    </location>
</feature>
<keyword evidence="6 11" id="KW-0566">Pantothenate biosynthesis</keyword>
<comment type="catalytic activity">
    <reaction evidence="10 11">
        <text>(R)-pantoate + NADP(+) = 2-dehydropantoate + NADPH + H(+)</text>
        <dbReference type="Rhea" id="RHEA:16233"/>
        <dbReference type="ChEBI" id="CHEBI:11561"/>
        <dbReference type="ChEBI" id="CHEBI:15378"/>
        <dbReference type="ChEBI" id="CHEBI:15980"/>
        <dbReference type="ChEBI" id="CHEBI:57783"/>
        <dbReference type="ChEBI" id="CHEBI:58349"/>
        <dbReference type="EC" id="1.1.1.169"/>
    </reaction>
</comment>
<proteinExistence type="inferred from homology"/>
<evidence type="ECO:0000256" key="6">
    <source>
        <dbReference type="ARBA" id="ARBA00022655"/>
    </source>
</evidence>